<dbReference type="SUPFAM" id="SSF53335">
    <property type="entry name" value="S-adenosyl-L-methionine-dependent methyltransferases"/>
    <property type="match status" value="1"/>
</dbReference>
<dbReference type="Pfam" id="PF08241">
    <property type="entry name" value="Methyltransf_11"/>
    <property type="match status" value="1"/>
</dbReference>
<feature type="binding site" evidence="1">
    <location>
        <position position="154"/>
    </location>
    <ligand>
        <name>S-adenosyl-L-methionine</name>
        <dbReference type="ChEBI" id="CHEBI:59789"/>
    </ligand>
</feature>
<accession>I8I1F1</accession>
<comment type="caution">
    <text evidence="3">The sequence shown here is derived from an EMBL/GenBank/DDBJ whole genome shotgun (WGS) entry which is preliminary data.</text>
</comment>
<dbReference type="InterPro" id="IPR052939">
    <property type="entry name" value="23S_rRNA_MeTrnsfrase_RlmA"/>
</dbReference>
<dbReference type="PANTHER" id="PTHR43460:SF1">
    <property type="entry name" value="METHYLTRANSFERASE TYPE 11 DOMAIN-CONTAINING PROTEIN"/>
    <property type="match status" value="1"/>
</dbReference>
<dbReference type="Proteomes" id="UP000003704">
    <property type="component" value="Unassembled WGS sequence"/>
</dbReference>
<protein>
    <recommendedName>
        <fullName evidence="2">Methyltransferase type 11 domain-containing protein</fullName>
    </recommendedName>
</protein>
<dbReference type="InterPro" id="IPR013216">
    <property type="entry name" value="Methyltransf_11"/>
</dbReference>
<organism evidence="3 4">
    <name type="scientific">Hydrocarboniphaga effusa AP103</name>
    <dbReference type="NCBI Taxonomy" id="1172194"/>
    <lineage>
        <taxon>Bacteria</taxon>
        <taxon>Pseudomonadati</taxon>
        <taxon>Pseudomonadota</taxon>
        <taxon>Gammaproteobacteria</taxon>
        <taxon>Nevskiales</taxon>
        <taxon>Nevskiaceae</taxon>
        <taxon>Hydrocarboniphaga</taxon>
    </lineage>
</organism>
<feature type="binding site" evidence="1">
    <location>
        <position position="39"/>
    </location>
    <ligand>
        <name>S-adenosyl-L-methionine</name>
        <dbReference type="ChEBI" id="CHEBI:59789"/>
    </ligand>
</feature>
<dbReference type="GO" id="GO:0008757">
    <property type="term" value="F:S-adenosylmethionine-dependent methyltransferase activity"/>
    <property type="evidence" value="ECO:0007669"/>
    <property type="project" value="InterPro"/>
</dbReference>
<sequence>MAREGYVNLLLPQQKNSPSPGDSAESLRARRAFLEAGHYAPLRKALHSLADELGARRILDLGCGEGYYTSALGASESEVEVEVAGLDIAKPAIQLAARRYRGIRWIVGSGASLPFADRSLDLVTNLFTQLHVSELRRVIEHGGHLVIVTPAPDHLWSLRAGLFETVQAHEPEKFLGELGDGFTLDRHLNIRNELDLGQQALRDLLAMTPYVWKARPERRARLEASPGLRTAAHFTVLVVRRC</sequence>
<dbReference type="Gene3D" id="3.40.50.150">
    <property type="entry name" value="Vaccinia Virus protein VP39"/>
    <property type="match status" value="1"/>
</dbReference>
<keyword evidence="1" id="KW-0949">S-adenosyl-L-methionine</keyword>
<dbReference type="STRING" id="1172194.WQQ_30880"/>
<dbReference type="CDD" id="cd02440">
    <property type="entry name" value="AdoMet_MTases"/>
    <property type="match status" value="1"/>
</dbReference>
<gene>
    <name evidence="3" type="ORF">WQQ_30880</name>
</gene>
<dbReference type="PATRIC" id="fig|1172194.4.peg.2991"/>
<dbReference type="EMBL" id="AKGD01000002">
    <property type="protein sequence ID" value="EIT69506.1"/>
    <property type="molecule type" value="Genomic_DNA"/>
</dbReference>
<name>I8I1F1_9GAMM</name>
<evidence type="ECO:0000313" key="3">
    <source>
        <dbReference type="EMBL" id="EIT69506.1"/>
    </source>
</evidence>
<evidence type="ECO:0000256" key="1">
    <source>
        <dbReference type="PIRSR" id="PIRSR018249-2"/>
    </source>
</evidence>
<feature type="domain" description="Methyltransferase type 11" evidence="2">
    <location>
        <begin position="59"/>
        <end position="147"/>
    </location>
</feature>
<dbReference type="InterPro" id="IPR016718">
    <property type="entry name" value="rRNA_m1G-MeTrfase_A_prd"/>
</dbReference>
<feature type="binding site" evidence="1">
    <location>
        <begin position="65"/>
        <end position="66"/>
    </location>
    <ligand>
        <name>S-adenosyl-L-methionine</name>
        <dbReference type="ChEBI" id="CHEBI:59789"/>
    </ligand>
</feature>
<dbReference type="InterPro" id="IPR029063">
    <property type="entry name" value="SAM-dependent_MTases_sf"/>
</dbReference>
<reference evidence="3" key="1">
    <citation type="journal article" date="2012" name="J. Bacteriol.">
        <title>Genome Sequence of n-Alkane-Degrading Hydrocarboniphaga effusa Strain AP103T (ATCC BAA-332T).</title>
        <authorList>
            <person name="Chang H.K."/>
            <person name="Zylstra G.J."/>
            <person name="Chae J.C."/>
        </authorList>
    </citation>
    <scope>NUCLEOTIDE SEQUENCE [LARGE SCALE GENOMIC DNA]</scope>
    <source>
        <strain evidence="3">AP103</strain>
    </source>
</reference>
<dbReference type="PIRSF" id="PIRSF018249">
    <property type="entry name" value="MyrA_prd"/>
    <property type="match status" value="1"/>
</dbReference>
<evidence type="ECO:0000259" key="2">
    <source>
        <dbReference type="Pfam" id="PF08241"/>
    </source>
</evidence>
<proteinExistence type="predicted"/>
<evidence type="ECO:0000313" key="4">
    <source>
        <dbReference type="Proteomes" id="UP000003704"/>
    </source>
</evidence>
<dbReference type="PANTHER" id="PTHR43460">
    <property type="entry name" value="METHYLTRANSFERASE"/>
    <property type="match status" value="1"/>
</dbReference>
<keyword evidence="4" id="KW-1185">Reference proteome</keyword>
<reference evidence="3" key="2">
    <citation type="submission" date="2012-05" db="EMBL/GenBank/DDBJ databases">
        <authorList>
            <person name="Park J.-H."/>
            <person name="Zylstra G.J."/>
            <person name="Chae J.-C."/>
        </authorList>
    </citation>
    <scope>NUCLEOTIDE SEQUENCE</scope>
    <source>
        <strain evidence="3">AP103</strain>
    </source>
</reference>
<dbReference type="AlphaFoldDB" id="I8I1F1"/>